<accession>A0A1Y0B4D5</accession>
<name>A0A1Y0B4D5_9LAMI</name>
<sequence length="71" mass="8034">MWNKIREICSGSETLDTSTVICLQCAQDLGVGLLLKSQLDSFGSCLDAIWLKCDLWLYLTWNNKKVGDHLE</sequence>
<organism evidence="1">
    <name type="scientific">Utricularia reniformis</name>
    <dbReference type="NCBI Taxonomy" id="192314"/>
    <lineage>
        <taxon>Eukaryota</taxon>
        <taxon>Viridiplantae</taxon>
        <taxon>Streptophyta</taxon>
        <taxon>Embryophyta</taxon>
        <taxon>Tracheophyta</taxon>
        <taxon>Spermatophyta</taxon>
        <taxon>Magnoliopsida</taxon>
        <taxon>eudicotyledons</taxon>
        <taxon>Gunneridae</taxon>
        <taxon>Pentapetalae</taxon>
        <taxon>asterids</taxon>
        <taxon>lamiids</taxon>
        <taxon>Lamiales</taxon>
        <taxon>Lentibulariaceae</taxon>
        <taxon>Utricularia</taxon>
    </lineage>
</organism>
<keyword evidence="1" id="KW-0496">Mitochondrion</keyword>
<reference evidence="1" key="1">
    <citation type="submission" date="2017-03" db="EMBL/GenBank/DDBJ databases">
        <title>The mitochondrial genome of the carnivorous plant Utricularia reniformis (Lentibulariaceae): structure, comparative analysis and evolutionary landmarks.</title>
        <authorList>
            <person name="Silva S.R."/>
            <person name="Alvarenga D.O."/>
            <person name="Michael T.P."/>
            <person name="Miranda V.F.O."/>
            <person name="Varani A.M."/>
        </authorList>
    </citation>
    <scope>NUCLEOTIDE SEQUENCE</scope>
</reference>
<dbReference type="AlphaFoldDB" id="A0A1Y0B4D5"/>
<proteinExistence type="predicted"/>
<evidence type="ECO:0000313" key="1">
    <source>
        <dbReference type="EMBL" id="ART32254.1"/>
    </source>
</evidence>
<geneLocation type="mitochondrion" evidence="1"/>
<protein>
    <submittedName>
        <fullName evidence="1">Uncharacterized protein</fullName>
    </submittedName>
</protein>
<dbReference type="EMBL" id="KY774314">
    <property type="protein sequence ID" value="ART32254.1"/>
    <property type="molecule type" value="Genomic_DNA"/>
</dbReference>
<gene>
    <name evidence="1" type="ORF">AEK19_MT2100</name>
</gene>